<evidence type="ECO:0000313" key="2">
    <source>
        <dbReference type="EMBL" id="CUF14660.1"/>
    </source>
</evidence>
<name>A0A0S4IKU7_BODSA</name>
<keyword evidence="3" id="KW-1185">Reference proteome</keyword>
<evidence type="ECO:0000313" key="3">
    <source>
        <dbReference type="Proteomes" id="UP000051952"/>
    </source>
</evidence>
<dbReference type="PANTHER" id="PTHR34258">
    <property type="entry name" value="ARMADILLO-LIKE HELICAL DOMAIN CONTAINING PROTEIN 1"/>
    <property type="match status" value="1"/>
</dbReference>
<proteinExistence type="predicted"/>
<organism evidence="2 3">
    <name type="scientific">Bodo saltans</name>
    <name type="common">Flagellated protozoan</name>
    <dbReference type="NCBI Taxonomy" id="75058"/>
    <lineage>
        <taxon>Eukaryota</taxon>
        <taxon>Discoba</taxon>
        <taxon>Euglenozoa</taxon>
        <taxon>Kinetoplastea</taxon>
        <taxon>Metakinetoplastina</taxon>
        <taxon>Eubodonida</taxon>
        <taxon>Bodonidae</taxon>
        <taxon>Bodo</taxon>
    </lineage>
</organism>
<dbReference type="AlphaFoldDB" id="A0A0S4IKU7"/>
<dbReference type="Proteomes" id="UP000051952">
    <property type="component" value="Unassembled WGS sequence"/>
</dbReference>
<reference evidence="3" key="1">
    <citation type="submission" date="2015-09" db="EMBL/GenBank/DDBJ databases">
        <authorList>
            <consortium name="Pathogen Informatics"/>
        </authorList>
    </citation>
    <scope>NUCLEOTIDE SEQUENCE [LARGE SCALE GENOMIC DNA]</scope>
    <source>
        <strain evidence="3">Lake Konstanz</strain>
    </source>
</reference>
<dbReference type="PANTHER" id="PTHR34258:SF1">
    <property type="entry name" value="ARMADILLO-LIKE HELICAL DOMAIN CONTAINING PROTEIN 1"/>
    <property type="match status" value="1"/>
</dbReference>
<dbReference type="Pfam" id="PF17741">
    <property type="entry name" value="DUF5578"/>
    <property type="match status" value="1"/>
</dbReference>
<evidence type="ECO:0000256" key="1">
    <source>
        <dbReference type="SAM" id="MobiDB-lite"/>
    </source>
</evidence>
<dbReference type="EMBL" id="CYKH01000248">
    <property type="protein sequence ID" value="CUF14660.1"/>
    <property type="molecule type" value="Genomic_DNA"/>
</dbReference>
<dbReference type="InterPro" id="IPR041090">
    <property type="entry name" value="DUF5578"/>
</dbReference>
<dbReference type="OMA" id="CCHALQF"/>
<feature type="region of interest" description="Disordered" evidence="1">
    <location>
        <begin position="1"/>
        <end position="25"/>
    </location>
</feature>
<dbReference type="OrthoDB" id="278163at2759"/>
<sequence length="477" mass="52317">MPIPSSQVLKPSGSGKAPRQLPPLTKGLAPKSHAELFAVNAAASDLRTNDILRQWDKGSRNQRVALLTQFIRVHKDSTAAEIEKSLGHGALLLFTHITAWLRLTYPLGYELSVQLSAVALFLQGQKFLTNFLEVGGIQTLTDVLMLPTTGNDRSDKDNCLLLLLHISNSGRVYREMICDGAGTDCIVKATLEETNDHTLELMAALYLSLGQGNPRKATLVHAGLLYIMLHGNDSAALCSATTLRSLQIAKEQHLKRSGGSEATLPIVGAESPSQTEALLEAFLHLLTKDNVKLRFEATELISIAAKNGALTLPVLGRCLDVLDDDRQSIHDDEDDIVLIVRVQRKQTACGRAILNVVLRPHTEDSLHRIFAFFDRRSGHLSLMKYLLLTETKDVGSLLDCGRAVQLFCRGLQGAVCIPGRYPTKCSKYVYDLVGAETYEKIVCDAMTDDLCHELLRGVKARNEQTTLALPPPRPSSQ</sequence>
<accession>A0A0S4IKU7</accession>
<protein>
    <submittedName>
        <fullName evidence="2">Uncharacterized protein</fullName>
    </submittedName>
</protein>
<dbReference type="VEuPathDB" id="TriTrypDB:BSAL_59595"/>
<dbReference type="InterPro" id="IPR016024">
    <property type="entry name" value="ARM-type_fold"/>
</dbReference>
<gene>
    <name evidence="2" type="ORF">BSAL_59595</name>
</gene>
<dbReference type="SUPFAM" id="SSF48371">
    <property type="entry name" value="ARM repeat"/>
    <property type="match status" value="1"/>
</dbReference>